<name>A0A314ZEJ1_PRUYE</name>
<sequence length="71" mass="8198">MVRMRRKDRLPFYNPRTEHPHRPCFGYRGQIATHGWNDAIPYIPLMPSPFMTLPAQPMGCSHVAPAQLPQI</sequence>
<dbReference type="Proteomes" id="UP000250321">
    <property type="component" value="Unassembled WGS sequence"/>
</dbReference>
<evidence type="ECO:0000313" key="1">
    <source>
        <dbReference type="EMBL" id="PQQ17739.1"/>
    </source>
</evidence>
<protein>
    <submittedName>
        <fullName evidence="1">Uncharacterized protein</fullName>
    </submittedName>
</protein>
<dbReference type="EMBL" id="PJQY01000138">
    <property type="protein sequence ID" value="PQQ17739.1"/>
    <property type="molecule type" value="Genomic_DNA"/>
</dbReference>
<proteinExistence type="predicted"/>
<reference evidence="1 2" key="1">
    <citation type="submission" date="2018-02" db="EMBL/GenBank/DDBJ databases">
        <title>Draft genome of wild Prunus yedoensis var. nudiflora.</title>
        <authorList>
            <person name="Baek S."/>
            <person name="Kim J.-H."/>
            <person name="Choi K."/>
            <person name="Kim G.-B."/>
            <person name="Cho A."/>
            <person name="Jang H."/>
            <person name="Shin C.-H."/>
            <person name="Yu H.-J."/>
            <person name="Mun J.-H."/>
        </authorList>
    </citation>
    <scope>NUCLEOTIDE SEQUENCE [LARGE SCALE GENOMIC DNA]</scope>
    <source>
        <strain evidence="2">cv. Jeju island</strain>
        <tissue evidence="1">Leaf</tissue>
    </source>
</reference>
<keyword evidence="2" id="KW-1185">Reference proteome</keyword>
<accession>A0A314ZEJ1</accession>
<gene>
    <name evidence="1" type="ORF">Pyn_37357</name>
</gene>
<dbReference type="AlphaFoldDB" id="A0A314ZEJ1"/>
<organism evidence="1 2">
    <name type="scientific">Prunus yedoensis var. nudiflora</name>
    <dbReference type="NCBI Taxonomy" id="2094558"/>
    <lineage>
        <taxon>Eukaryota</taxon>
        <taxon>Viridiplantae</taxon>
        <taxon>Streptophyta</taxon>
        <taxon>Embryophyta</taxon>
        <taxon>Tracheophyta</taxon>
        <taxon>Spermatophyta</taxon>
        <taxon>Magnoliopsida</taxon>
        <taxon>eudicotyledons</taxon>
        <taxon>Gunneridae</taxon>
        <taxon>Pentapetalae</taxon>
        <taxon>rosids</taxon>
        <taxon>fabids</taxon>
        <taxon>Rosales</taxon>
        <taxon>Rosaceae</taxon>
        <taxon>Amygdaloideae</taxon>
        <taxon>Amygdaleae</taxon>
        <taxon>Prunus</taxon>
    </lineage>
</organism>
<evidence type="ECO:0000313" key="2">
    <source>
        <dbReference type="Proteomes" id="UP000250321"/>
    </source>
</evidence>
<comment type="caution">
    <text evidence="1">The sequence shown here is derived from an EMBL/GenBank/DDBJ whole genome shotgun (WGS) entry which is preliminary data.</text>
</comment>